<accession>A0A7V3ZX79</accession>
<organism evidence="3">
    <name type="scientific">candidate division WOR-3 bacterium</name>
    <dbReference type="NCBI Taxonomy" id="2052148"/>
    <lineage>
        <taxon>Bacteria</taxon>
        <taxon>Bacteria division WOR-3</taxon>
    </lineage>
</organism>
<reference evidence="3" key="1">
    <citation type="journal article" date="2020" name="mSystems">
        <title>Genome- and Community-Level Interaction Insights into Carbon Utilization and Element Cycling Functions of Hydrothermarchaeota in Hydrothermal Sediment.</title>
        <authorList>
            <person name="Zhou Z."/>
            <person name="Liu Y."/>
            <person name="Xu W."/>
            <person name="Pan J."/>
            <person name="Luo Z.H."/>
            <person name="Li M."/>
        </authorList>
    </citation>
    <scope>NUCLEOTIDE SEQUENCE [LARGE SCALE GENOMIC DNA]</scope>
    <source>
        <strain evidence="3">SpSt-69</strain>
    </source>
</reference>
<dbReference type="EMBL" id="DTDJ01000018">
    <property type="protein sequence ID" value="HGL17116.1"/>
    <property type="molecule type" value="Genomic_DNA"/>
</dbReference>
<dbReference type="SUPFAM" id="SSF109604">
    <property type="entry name" value="HD-domain/PDEase-like"/>
    <property type="match status" value="1"/>
</dbReference>
<dbReference type="AlphaFoldDB" id="A0A7V3ZX79"/>
<comment type="caution">
    <text evidence="3">The sequence shown here is derived from an EMBL/GenBank/DDBJ whole genome shotgun (WGS) entry which is preliminary data.</text>
</comment>
<proteinExistence type="predicted"/>
<feature type="domain" description="HD-GYP" evidence="2">
    <location>
        <begin position="197"/>
        <end position="388"/>
    </location>
</feature>
<dbReference type="InterPro" id="IPR037522">
    <property type="entry name" value="HD_GYP_dom"/>
</dbReference>
<protein>
    <submittedName>
        <fullName evidence="3">HD-GYP domain-containing protein</fullName>
    </submittedName>
</protein>
<dbReference type="Gene3D" id="1.10.3210.10">
    <property type="entry name" value="Hypothetical protein af1432"/>
    <property type="match status" value="1"/>
</dbReference>
<dbReference type="PANTHER" id="PTHR43155">
    <property type="entry name" value="CYCLIC DI-GMP PHOSPHODIESTERASE PA4108-RELATED"/>
    <property type="match status" value="1"/>
</dbReference>
<dbReference type="CDD" id="cd00077">
    <property type="entry name" value="HDc"/>
    <property type="match status" value="1"/>
</dbReference>
<dbReference type="SUPFAM" id="SSF55781">
    <property type="entry name" value="GAF domain-like"/>
    <property type="match status" value="1"/>
</dbReference>
<keyword evidence="1" id="KW-0175">Coiled coil</keyword>
<dbReference type="InterPro" id="IPR003607">
    <property type="entry name" value="HD/PDEase_dom"/>
</dbReference>
<dbReference type="PROSITE" id="PS51832">
    <property type="entry name" value="HD_GYP"/>
    <property type="match status" value="1"/>
</dbReference>
<evidence type="ECO:0000259" key="2">
    <source>
        <dbReference type="PROSITE" id="PS51832"/>
    </source>
</evidence>
<dbReference type="Pfam" id="PF13487">
    <property type="entry name" value="HD_5"/>
    <property type="match status" value="1"/>
</dbReference>
<evidence type="ECO:0000256" key="1">
    <source>
        <dbReference type="SAM" id="Coils"/>
    </source>
</evidence>
<dbReference type="SMART" id="SM00471">
    <property type="entry name" value="HDc"/>
    <property type="match status" value="1"/>
</dbReference>
<feature type="coiled-coil region" evidence="1">
    <location>
        <begin position="10"/>
        <end position="44"/>
    </location>
</feature>
<gene>
    <name evidence="3" type="ORF">ENU66_02090</name>
</gene>
<name>A0A7V3ZX79_UNCW3</name>
<sequence length="388" mass="44517">MSNSNIELVVRNFEESLKIIEEALKELRERNKEISSLLERQTAKLALAKTISEALYLLTDPFELFQALVSLLSKIKGFSLPFIIIYNPEKGFNTFVVDDGKRPFIEKIIAEILISDEDPFKKEVLNKKLEEGAEFPTLLAVPIEVEEEFKGFIGVLSKGDEIRSDDYDYLRELSQNISTALRQRMLIQKLESANIKLKESLKSSIILIEKIIELKDPYGKIHGDNVGELVAEIGKRMGLEEERVEYLVYAGMIHDVGKISLPAEILHKPGTLTDVEFALIKLHPEIGYEFLKDLSFPYLISEIVYQHHERWNGSGYPRGLKNGEILLEARILSVAEVVESMTHFRSWRDAYKLEDVLKYIQENKNVQFDPEVVDTCVEVFNSGFRFKN</sequence>
<evidence type="ECO:0000313" key="3">
    <source>
        <dbReference type="EMBL" id="HGL17116.1"/>
    </source>
</evidence>
<dbReference type="PANTHER" id="PTHR43155:SF2">
    <property type="entry name" value="CYCLIC DI-GMP PHOSPHODIESTERASE PA4108"/>
    <property type="match status" value="1"/>
</dbReference>